<protein>
    <submittedName>
        <fullName evidence="2">Glycosyltransferase family 4 protein</fullName>
        <ecNumber evidence="2">2.4.-.-</ecNumber>
    </submittedName>
</protein>
<dbReference type="SUPFAM" id="SSF53756">
    <property type="entry name" value="UDP-Glycosyltransferase/glycogen phosphorylase"/>
    <property type="match status" value="1"/>
</dbReference>
<dbReference type="CDD" id="cd03801">
    <property type="entry name" value="GT4_PimA-like"/>
    <property type="match status" value="1"/>
</dbReference>
<name>A0ABT8T6L3_9HYPH</name>
<organism evidence="2 3">
    <name type="scientific">Rhizobium oryzicola</name>
    <dbReference type="NCBI Taxonomy" id="1232668"/>
    <lineage>
        <taxon>Bacteria</taxon>
        <taxon>Pseudomonadati</taxon>
        <taxon>Pseudomonadota</taxon>
        <taxon>Alphaproteobacteria</taxon>
        <taxon>Hyphomicrobiales</taxon>
        <taxon>Rhizobiaceae</taxon>
        <taxon>Rhizobium/Agrobacterium group</taxon>
        <taxon>Rhizobium</taxon>
    </lineage>
</organism>
<evidence type="ECO:0000259" key="1">
    <source>
        <dbReference type="Pfam" id="PF00534"/>
    </source>
</evidence>
<proteinExistence type="predicted"/>
<dbReference type="Pfam" id="PF00534">
    <property type="entry name" value="Glycos_transf_1"/>
    <property type="match status" value="1"/>
</dbReference>
<dbReference type="PANTHER" id="PTHR12526">
    <property type="entry name" value="GLYCOSYLTRANSFERASE"/>
    <property type="match status" value="1"/>
</dbReference>
<dbReference type="Proteomes" id="UP001169006">
    <property type="component" value="Unassembled WGS sequence"/>
</dbReference>
<dbReference type="GO" id="GO:0016757">
    <property type="term" value="F:glycosyltransferase activity"/>
    <property type="evidence" value="ECO:0007669"/>
    <property type="project" value="UniProtKB-KW"/>
</dbReference>
<evidence type="ECO:0000313" key="3">
    <source>
        <dbReference type="Proteomes" id="UP001169006"/>
    </source>
</evidence>
<feature type="domain" description="Glycosyl transferase family 1" evidence="1">
    <location>
        <begin position="176"/>
        <end position="332"/>
    </location>
</feature>
<dbReference type="PANTHER" id="PTHR12526:SF635">
    <property type="entry name" value="GLYCOSYL TRANSFERASE GROUP 1"/>
    <property type="match status" value="1"/>
</dbReference>
<dbReference type="RefSeq" id="WP_302079860.1">
    <property type="nucleotide sequence ID" value="NZ_JAUKWQ010000017.1"/>
</dbReference>
<keyword evidence="2" id="KW-0808">Transferase</keyword>
<reference evidence="2" key="1">
    <citation type="journal article" date="2015" name="Int. J. Syst. Evol. Microbiol.">
        <title>Rhizobium oryzicola sp. nov., potential plant-growth-promoting endophytic bacteria isolated from rice roots.</title>
        <authorList>
            <person name="Zhang X.X."/>
            <person name="Gao J.S."/>
            <person name="Cao Y.H."/>
            <person name="Sheirdil R.A."/>
            <person name="Wang X.C."/>
            <person name="Zhang L."/>
        </authorList>
    </citation>
    <scope>NUCLEOTIDE SEQUENCE</scope>
    <source>
        <strain evidence="2">05753</strain>
    </source>
</reference>
<reference evidence="2" key="2">
    <citation type="submission" date="2023-07" db="EMBL/GenBank/DDBJ databases">
        <authorList>
            <person name="Sun H."/>
        </authorList>
    </citation>
    <scope>NUCLEOTIDE SEQUENCE</scope>
    <source>
        <strain evidence="2">05753</strain>
    </source>
</reference>
<keyword evidence="2" id="KW-0328">Glycosyltransferase</keyword>
<gene>
    <name evidence="2" type="ORF">Q2T52_26190</name>
</gene>
<sequence>MRVGIATVHTPGIHGGAEFLVDGLVEAVRAAGHSVHKISAPFFFEPVDAAARTMDQCLGQNFLPFAGGRIDRMICLKFPAYMIRHPDKRVWLLHQHRAAYDLYGTPYGWLPGKPETDALRDDIMAGDTVSLGGLEPGSARAVYTIAERVCQRLRDFNKIESKALYHPPANWQEFRREEALPYIFVPSRLEGLKRQDLMLKALAACKTPIQAVFAGSGGMRSHLEAMAEQLGLSSRVRFVGAISRQDMLNFYAHAAAVFFGPLDEDYGYVTLEAMLSSKPVVTCRDSGGPLEFVVDGETGYVTDPDPEAIAAALEKLAADPALTERLGRNGRARYEAMNITWEHVVETLLQDLPEPHYSHTVPTL</sequence>
<evidence type="ECO:0000313" key="2">
    <source>
        <dbReference type="EMBL" id="MDO1585593.1"/>
    </source>
</evidence>
<comment type="caution">
    <text evidence="2">The sequence shown here is derived from an EMBL/GenBank/DDBJ whole genome shotgun (WGS) entry which is preliminary data.</text>
</comment>
<dbReference type="Gene3D" id="3.40.50.2000">
    <property type="entry name" value="Glycogen Phosphorylase B"/>
    <property type="match status" value="1"/>
</dbReference>
<keyword evidence="3" id="KW-1185">Reference proteome</keyword>
<dbReference type="EMBL" id="JAUKWQ010000017">
    <property type="protein sequence ID" value="MDO1585593.1"/>
    <property type="molecule type" value="Genomic_DNA"/>
</dbReference>
<dbReference type="EC" id="2.4.-.-" evidence="2"/>
<accession>A0ABT8T6L3</accession>
<dbReference type="InterPro" id="IPR001296">
    <property type="entry name" value="Glyco_trans_1"/>
</dbReference>